<organism evidence="2">
    <name type="scientific">uncultured Arthrobacter sp</name>
    <dbReference type="NCBI Taxonomy" id="114050"/>
    <lineage>
        <taxon>Bacteria</taxon>
        <taxon>Bacillati</taxon>
        <taxon>Actinomycetota</taxon>
        <taxon>Actinomycetes</taxon>
        <taxon>Micrococcales</taxon>
        <taxon>Micrococcaceae</taxon>
        <taxon>Arthrobacter</taxon>
        <taxon>environmental samples</taxon>
    </lineage>
</organism>
<gene>
    <name evidence="2" type="ORF">AVDCRST_MAG83-406</name>
</gene>
<feature type="compositionally biased region" description="Basic residues" evidence="1">
    <location>
        <begin position="118"/>
        <end position="155"/>
    </location>
</feature>
<reference evidence="2" key="1">
    <citation type="submission" date="2020-02" db="EMBL/GenBank/DDBJ databases">
        <authorList>
            <person name="Meier V. D."/>
        </authorList>
    </citation>
    <scope>NUCLEOTIDE SEQUENCE</scope>
    <source>
        <strain evidence="2">AVDCRST_MAG83</strain>
    </source>
</reference>
<name>A0A6J4HCD2_9MICC</name>
<evidence type="ECO:0000313" key="2">
    <source>
        <dbReference type="EMBL" id="CAA9218472.1"/>
    </source>
</evidence>
<evidence type="ECO:0000256" key="1">
    <source>
        <dbReference type="SAM" id="MobiDB-lite"/>
    </source>
</evidence>
<feature type="non-terminal residue" evidence="2">
    <location>
        <position position="155"/>
    </location>
</feature>
<sequence length="155" mass="17219">GCSHCRKPPLGARLPRLLPHPLLPGQLRDGRLAVYAPVRGGPRGDDLRPPVDVPGGRRRHQPGRLRLRGRQVGQPHLAGLGPGDAVAGHAARNQRRAHHHQRLRGEELNPHVAQGRALHGHRRHHPPGHPGHLHLRSLPGHRRRGPRRLLLPHRV</sequence>
<feature type="non-terminal residue" evidence="2">
    <location>
        <position position="1"/>
    </location>
</feature>
<proteinExistence type="predicted"/>
<dbReference type="AlphaFoldDB" id="A0A6J4HCD2"/>
<accession>A0A6J4HCD2</accession>
<feature type="region of interest" description="Disordered" evidence="1">
    <location>
        <begin position="37"/>
        <end position="80"/>
    </location>
</feature>
<feature type="region of interest" description="Disordered" evidence="1">
    <location>
        <begin position="116"/>
        <end position="155"/>
    </location>
</feature>
<feature type="compositionally biased region" description="Basic residues" evidence="1">
    <location>
        <begin position="56"/>
        <end position="69"/>
    </location>
</feature>
<protein>
    <submittedName>
        <fullName evidence="2">Succinate dehydrogenase hydrophobic membrane anchor protein</fullName>
    </submittedName>
</protein>
<dbReference type="EMBL" id="CADCTE010000030">
    <property type="protein sequence ID" value="CAA9218472.1"/>
    <property type="molecule type" value="Genomic_DNA"/>
</dbReference>